<organism evidence="19 20">
    <name type="scientific">Aspergillus ellipticus CBS 707.79</name>
    <dbReference type="NCBI Taxonomy" id="1448320"/>
    <lineage>
        <taxon>Eukaryota</taxon>
        <taxon>Fungi</taxon>
        <taxon>Dikarya</taxon>
        <taxon>Ascomycota</taxon>
        <taxon>Pezizomycotina</taxon>
        <taxon>Eurotiomycetes</taxon>
        <taxon>Eurotiomycetidae</taxon>
        <taxon>Eurotiales</taxon>
        <taxon>Aspergillaceae</taxon>
        <taxon>Aspergillus</taxon>
        <taxon>Aspergillus subgen. Circumdati</taxon>
    </lineage>
</organism>
<feature type="active site" evidence="15">
    <location>
        <position position="125"/>
    </location>
</feature>
<dbReference type="STRING" id="1448320.A0A319D386"/>
<proteinExistence type="inferred from homology"/>
<name>A0A319D386_9EURO</name>
<evidence type="ECO:0000256" key="13">
    <source>
        <dbReference type="ARBA" id="ARBA00029931"/>
    </source>
</evidence>
<evidence type="ECO:0000256" key="12">
    <source>
        <dbReference type="ARBA" id="ARBA00023180"/>
    </source>
</evidence>
<dbReference type="EMBL" id="KZ825936">
    <property type="protein sequence ID" value="PYH91720.1"/>
    <property type="molecule type" value="Genomic_DNA"/>
</dbReference>
<evidence type="ECO:0000256" key="6">
    <source>
        <dbReference type="ARBA" id="ARBA00022525"/>
    </source>
</evidence>
<evidence type="ECO:0000256" key="9">
    <source>
        <dbReference type="ARBA" id="ARBA00022750"/>
    </source>
</evidence>
<dbReference type="InterPro" id="IPR034163">
    <property type="entry name" value="Aspergillopepsin-like_cat_dom"/>
</dbReference>
<keyword evidence="12" id="KW-0325">Glycoprotein</keyword>
<dbReference type="PANTHER" id="PTHR47966">
    <property type="entry name" value="BETA-SITE APP-CLEAVING ENZYME, ISOFORM A-RELATED"/>
    <property type="match status" value="1"/>
</dbReference>
<keyword evidence="9" id="KW-0064">Aspartyl protease</keyword>
<keyword evidence="8 17" id="KW-0732">Signal</keyword>
<evidence type="ECO:0000256" key="2">
    <source>
        <dbReference type="ARBA" id="ARBA00004613"/>
    </source>
</evidence>
<evidence type="ECO:0000256" key="8">
    <source>
        <dbReference type="ARBA" id="ARBA00022729"/>
    </source>
</evidence>
<dbReference type="Gene3D" id="2.40.70.10">
    <property type="entry name" value="Acid Proteases"/>
    <property type="match status" value="2"/>
</dbReference>
<dbReference type="Pfam" id="PF00026">
    <property type="entry name" value="Asp"/>
    <property type="match status" value="1"/>
</dbReference>
<feature type="chain" id="PRO_5016392514" description="Aspergillopepsin-1" evidence="17">
    <location>
        <begin position="20"/>
        <end position="426"/>
    </location>
</feature>
<comment type="similarity">
    <text evidence="3">Belongs to the peptidase A1 family.</text>
</comment>
<evidence type="ECO:0000313" key="20">
    <source>
        <dbReference type="Proteomes" id="UP000247810"/>
    </source>
</evidence>
<feature type="compositionally biased region" description="Polar residues" evidence="16">
    <location>
        <begin position="92"/>
        <end position="102"/>
    </location>
</feature>
<dbReference type="InterPro" id="IPR033121">
    <property type="entry name" value="PEPTIDASE_A1"/>
</dbReference>
<evidence type="ECO:0000256" key="4">
    <source>
        <dbReference type="ARBA" id="ARBA00013210"/>
    </source>
</evidence>
<keyword evidence="7" id="KW-0645">Protease</keyword>
<evidence type="ECO:0000256" key="16">
    <source>
        <dbReference type="SAM" id="MobiDB-lite"/>
    </source>
</evidence>
<evidence type="ECO:0000256" key="1">
    <source>
        <dbReference type="ARBA" id="ARBA00000391"/>
    </source>
</evidence>
<dbReference type="FunFam" id="2.40.70.10:FF:000024">
    <property type="entry name" value="Endothiapepsin"/>
    <property type="match status" value="1"/>
</dbReference>
<feature type="signal peptide" evidence="17">
    <location>
        <begin position="1"/>
        <end position="19"/>
    </location>
</feature>
<comment type="catalytic activity">
    <reaction evidence="1">
        <text>Hydrolysis of proteins with broad specificity. Generally favors hydrophobic residues in P1 and P1', but also accepts Lys in P1, which leads to activation of trypsinogen. Does not clot milk.</text>
        <dbReference type="EC" id="3.4.23.18"/>
    </reaction>
</comment>
<dbReference type="Proteomes" id="UP000247810">
    <property type="component" value="Unassembled WGS sequence"/>
</dbReference>
<dbReference type="FunFam" id="2.40.70.10:FF:000026">
    <property type="entry name" value="Endothiapepsin"/>
    <property type="match status" value="1"/>
</dbReference>
<dbReference type="EC" id="3.4.23.18" evidence="4"/>
<dbReference type="PANTHER" id="PTHR47966:SF23">
    <property type="entry name" value="ASPARTIC ENDOPEPTIDASE, PUTATIVE (AFU_ORTHOLOGUE AFUA_2G15950)-RELATED"/>
    <property type="match status" value="1"/>
</dbReference>
<dbReference type="GO" id="GO:0004190">
    <property type="term" value="F:aspartic-type endopeptidase activity"/>
    <property type="evidence" value="ECO:0007669"/>
    <property type="project" value="UniProtKB-KW"/>
</dbReference>
<keyword evidence="10" id="KW-0378">Hydrolase</keyword>
<dbReference type="AlphaFoldDB" id="A0A319D386"/>
<dbReference type="OrthoDB" id="2747330at2759"/>
<comment type="subcellular location">
    <subcellularLocation>
        <location evidence="2">Secreted</location>
    </subcellularLocation>
</comment>
<dbReference type="InterPro" id="IPR021109">
    <property type="entry name" value="Peptidase_aspartic_dom_sf"/>
</dbReference>
<evidence type="ECO:0000313" key="19">
    <source>
        <dbReference type="EMBL" id="PYH91720.1"/>
    </source>
</evidence>
<evidence type="ECO:0000256" key="14">
    <source>
        <dbReference type="ARBA" id="ARBA00033457"/>
    </source>
</evidence>
<evidence type="ECO:0000256" key="11">
    <source>
        <dbReference type="ARBA" id="ARBA00023145"/>
    </source>
</evidence>
<keyword evidence="11" id="KW-0865">Zymogen</keyword>
<reference evidence="19 20" key="1">
    <citation type="submission" date="2018-02" db="EMBL/GenBank/DDBJ databases">
        <title>The genomes of Aspergillus section Nigri reveals drivers in fungal speciation.</title>
        <authorList>
            <consortium name="DOE Joint Genome Institute"/>
            <person name="Vesth T.C."/>
            <person name="Nybo J."/>
            <person name="Theobald S."/>
            <person name="Brandl J."/>
            <person name="Frisvad J.C."/>
            <person name="Nielsen K.F."/>
            <person name="Lyhne E.K."/>
            <person name="Kogle M.E."/>
            <person name="Kuo A."/>
            <person name="Riley R."/>
            <person name="Clum A."/>
            <person name="Nolan M."/>
            <person name="Lipzen A."/>
            <person name="Salamov A."/>
            <person name="Henrissat B."/>
            <person name="Wiebenga A."/>
            <person name="De vries R.P."/>
            <person name="Grigoriev I.V."/>
            <person name="Mortensen U.H."/>
            <person name="Andersen M.R."/>
            <person name="Baker S.E."/>
        </authorList>
    </citation>
    <scope>NUCLEOTIDE SEQUENCE [LARGE SCALE GENOMIC DNA]</scope>
    <source>
        <strain evidence="19 20">CBS 707.79</strain>
    </source>
</reference>
<keyword evidence="6" id="KW-0964">Secreted</keyword>
<evidence type="ECO:0000256" key="5">
    <source>
        <dbReference type="ARBA" id="ARBA00020252"/>
    </source>
</evidence>
<dbReference type="PROSITE" id="PS51767">
    <property type="entry name" value="PEPTIDASE_A1"/>
    <property type="match status" value="1"/>
</dbReference>
<dbReference type="GO" id="GO:0005576">
    <property type="term" value="C:extracellular region"/>
    <property type="evidence" value="ECO:0007669"/>
    <property type="project" value="UniProtKB-SubCell"/>
</dbReference>
<keyword evidence="20" id="KW-1185">Reference proteome</keyword>
<dbReference type="CDD" id="cd06097">
    <property type="entry name" value="Aspergillopepsin_like"/>
    <property type="match status" value="1"/>
</dbReference>
<feature type="region of interest" description="Disordered" evidence="16">
    <location>
        <begin position="79"/>
        <end position="102"/>
    </location>
</feature>
<evidence type="ECO:0000256" key="3">
    <source>
        <dbReference type="ARBA" id="ARBA00007447"/>
    </source>
</evidence>
<dbReference type="SUPFAM" id="SSF50630">
    <property type="entry name" value="Acid proteases"/>
    <property type="match status" value="1"/>
</dbReference>
<feature type="active site" evidence="15">
    <location>
        <position position="310"/>
    </location>
</feature>
<dbReference type="VEuPathDB" id="FungiDB:BO71DRAFT_43060"/>
<evidence type="ECO:0000256" key="7">
    <source>
        <dbReference type="ARBA" id="ARBA00022670"/>
    </source>
</evidence>
<evidence type="ECO:0000256" key="15">
    <source>
        <dbReference type="PIRSR" id="PIRSR601461-1"/>
    </source>
</evidence>
<evidence type="ECO:0000259" key="18">
    <source>
        <dbReference type="PROSITE" id="PS51767"/>
    </source>
</evidence>
<dbReference type="GO" id="GO:0006508">
    <property type="term" value="P:proteolysis"/>
    <property type="evidence" value="ECO:0007669"/>
    <property type="project" value="UniProtKB-KW"/>
</dbReference>
<gene>
    <name evidence="19" type="ORF">BO71DRAFT_43060</name>
</gene>
<accession>A0A319D386</accession>
<dbReference type="InterPro" id="IPR001461">
    <property type="entry name" value="Aspartic_peptidase_A1"/>
</dbReference>
<protein>
    <recommendedName>
        <fullName evidence="5">Aspergillopepsin-1</fullName>
        <ecNumber evidence="4">3.4.23.18</ecNumber>
    </recommendedName>
    <alternativeName>
        <fullName evidence="13">Aspergillopepsin I</fullName>
    </alternativeName>
    <alternativeName>
        <fullName evidence="14">Aspergillopeptidase A</fullName>
    </alternativeName>
</protein>
<dbReference type="PRINTS" id="PR00792">
    <property type="entry name" value="PEPSIN"/>
</dbReference>
<sequence>MQLSQSLLLAVFFSYGVLSLPHGPSDQHKARSFKVDRVKRGTGQLHGPTALRKAYRKYGIVPSKLGIELEDFEPITTEHTAASAASDDGSEPDQTGAVSATSVEGDAEFVSPVVIGGQKIVMTFDTGSSDFWVLDTNLQKTLQGHTEYSPSNSSTFKEMSGYSFNVSYGDSSYAAGPVGTDVVNIGGAIVKNQAIGVPTEVSESFIEDTNSNGLVGMGFSSINSIEPKAQDTFFANVASDLDIPVMTASLKSDGVGEYGFGMIDKSKYTGGIANISVDSSNGYWQFDTPKYAVGGGEVKDIGSTNTSIADTGTSLMLIDDDAVKDYYASVPNSVYVDSVGGYIYPCNTTLPSFSIALGSESLATVPGNLLNFSKVGTNTTTGQPLCYGGIQSNSGTSLQILGDTFLKAFYVIFDMRGPSLGVAAPK</sequence>
<evidence type="ECO:0000256" key="10">
    <source>
        <dbReference type="ARBA" id="ARBA00022801"/>
    </source>
</evidence>
<evidence type="ECO:0000256" key="17">
    <source>
        <dbReference type="SAM" id="SignalP"/>
    </source>
</evidence>
<feature type="domain" description="Peptidase A1" evidence="18">
    <location>
        <begin position="109"/>
        <end position="423"/>
    </location>
</feature>